<dbReference type="RefSeq" id="WP_123648769.1">
    <property type="nucleotide sequence ID" value="NZ_RCTY01000044.1"/>
</dbReference>
<dbReference type="EMBL" id="RCTY01000044">
    <property type="protein sequence ID" value="ROU05654.1"/>
    <property type="molecule type" value="Genomic_DNA"/>
</dbReference>
<dbReference type="InterPro" id="IPR051474">
    <property type="entry name" value="Anti-sigma-K/W_factor"/>
</dbReference>
<evidence type="ECO:0000313" key="2">
    <source>
        <dbReference type="EMBL" id="ROU05654.1"/>
    </source>
</evidence>
<reference evidence="2 3" key="1">
    <citation type="submission" date="2018-10" db="EMBL/GenBank/DDBJ databases">
        <title>The genome of Lysobacter enzymogenes OH11.</title>
        <authorList>
            <person name="Liu F."/>
            <person name="Zhao Y."/>
            <person name="Qian G."/>
            <person name="Chen Y."/>
            <person name="Xu H."/>
        </authorList>
    </citation>
    <scope>NUCLEOTIDE SEQUENCE [LARGE SCALE GENOMIC DNA]</scope>
    <source>
        <strain evidence="2 3">OH11</strain>
    </source>
</reference>
<evidence type="ECO:0000259" key="1">
    <source>
        <dbReference type="Pfam" id="PF10099"/>
    </source>
</evidence>
<dbReference type="GO" id="GO:0006417">
    <property type="term" value="P:regulation of translation"/>
    <property type="evidence" value="ECO:0007669"/>
    <property type="project" value="TreeGrafter"/>
</dbReference>
<protein>
    <recommendedName>
        <fullName evidence="1">Anti-sigma K factor RskA C-terminal domain-containing protein</fullName>
    </recommendedName>
</protein>
<sequence length="253" mass="27231">MDIREHDIDREPPGADVQAGEYVLGVLGERERRLAELRVETDPAFARLVGDWQRRLAALVEEIEPVAAPAQLWPRLRVRLGWSPVQGERPRGLWHNAAFWRGAAAAAAMLALVAWWSDRGPTPAPVAPPLADKPPLMIEHQPAFPVTRLARDDGSAGWLASIDLRHAKVMTMAVPTPEDPQGRVAELWLIPKGEAPRSLGLISTEWADSLKVSPEALSKLAAGATLAITLEPPGGAPHGVPTGPIVAKGNIAL</sequence>
<accession>A0A3N2RE42</accession>
<dbReference type="PANTHER" id="PTHR37461">
    <property type="entry name" value="ANTI-SIGMA-K FACTOR RSKA"/>
    <property type="match status" value="1"/>
</dbReference>
<dbReference type="Pfam" id="PF10099">
    <property type="entry name" value="RskA_C"/>
    <property type="match status" value="1"/>
</dbReference>
<name>A0A3N2RE42_LYSEN</name>
<evidence type="ECO:0000313" key="3">
    <source>
        <dbReference type="Proteomes" id="UP000275910"/>
    </source>
</evidence>
<organism evidence="2 3">
    <name type="scientific">Lysobacter enzymogenes</name>
    <dbReference type="NCBI Taxonomy" id="69"/>
    <lineage>
        <taxon>Bacteria</taxon>
        <taxon>Pseudomonadati</taxon>
        <taxon>Pseudomonadota</taxon>
        <taxon>Gammaproteobacteria</taxon>
        <taxon>Lysobacterales</taxon>
        <taxon>Lysobacteraceae</taxon>
        <taxon>Lysobacter</taxon>
    </lineage>
</organism>
<proteinExistence type="predicted"/>
<dbReference type="PANTHER" id="PTHR37461:SF1">
    <property type="entry name" value="ANTI-SIGMA-K FACTOR RSKA"/>
    <property type="match status" value="1"/>
</dbReference>
<dbReference type="Proteomes" id="UP000275910">
    <property type="component" value="Unassembled WGS sequence"/>
</dbReference>
<dbReference type="GO" id="GO:0005886">
    <property type="term" value="C:plasma membrane"/>
    <property type="evidence" value="ECO:0007669"/>
    <property type="project" value="InterPro"/>
</dbReference>
<feature type="domain" description="Anti-sigma K factor RskA C-terminal" evidence="1">
    <location>
        <begin position="103"/>
        <end position="245"/>
    </location>
</feature>
<gene>
    <name evidence="2" type="ORF">D9T17_18390</name>
</gene>
<dbReference type="InterPro" id="IPR018764">
    <property type="entry name" value="RskA_C"/>
</dbReference>
<comment type="caution">
    <text evidence="2">The sequence shown here is derived from an EMBL/GenBank/DDBJ whole genome shotgun (WGS) entry which is preliminary data.</text>
</comment>
<dbReference type="GO" id="GO:0016989">
    <property type="term" value="F:sigma factor antagonist activity"/>
    <property type="evidence" value="ECO:0007669"/>
    <property type="project" value="TreeGrafter"/>
</dbReference>
<dbReference type="AlphaFoldDB" id="A0A3N2RE42"/>